<sequence>MWGYLRPERTLWESCEFELRATAGGRRKKQNDTQSWGLPDRRLRCFPTAQLPAHAEHDRMTRSRIAPPNAAGTYHCVQRCVRRAFLSDRSEGEQTREEMGG</sequence>
<evidence type="ECO:0000313" key="1">
    <source>
        <dbReference type="EMBL" id="GAA4802774.1"/>
    </source>
</evidence>
<evidence type="ECO:0000313" key="2">
    <source>
        <dbReference type="Proteomes" id="UP001499959"/>
    </source>
</evidence>
<reference evidence="2" key="1">
    <citation type="journal article" date="2019" name="Int. J. Syst. Evol. Microbiol.">
        <title>The Global Catalogue of Microorganisms (GCM) 10K type strain sequencing project: providing services to taxonomists for standard genome sequencing and annotation.</title>
        <authorList>
            <consortium name="The Broad Institute Genomics Platform"/>
            <consortium name="The Broad Institute Genome Sequencing Center for Infectious Disease"/>
            <person name="Wu L."/>
            <person name="Ma J."/>
        </authorList>
    </citation>
    <scope>NUCLEOTIDE SEQUENCE [LARGE SCALE GENOMIC DNA]</scope>
    <source>
        <strain evidence="2">JCM 18204</strain>
    </source>
</reference>
<gene>
    <name evidence="1" type="ORF">GCM10023307_31920</name>
</gene>
<name>A0ABP9C0D9_9GAMM</name>
<dbReference type="Proteomes" id="UP001499959">
    <property type="component" value="Unassembled WGS sequence"/>
</dbReference>
<accession>A0ABP9C0D9</accession>
<keyword evidence="2" id="KW-1185">Reference proteome</keyword>
<comment type="caution">
    <text evidence="1">The sequence shown here is derived from an EMBL/GenBank/DDBJ whole genome shotgun (WGS) entry which is preliminary data.</text>
</comment>
<protein>
    <submittedName>
        <fullName evidence="1">Uncharacterized protein</fullName>
    </submittedName>
</protein>
<dbReference type="EMBL" id="BAABJE010000017">
    <property type="protein sequence ID" value="GAA4802774.1"/>
    <property type="molecule type" value="Genomic_DNA"/>
</dbReference>
<organism evidence="1 2">
    <name type="scientific">Lysobacter hankyongensis</name>
    <dbReference type="NCBI Taxonomy" id="1176535"/>
    <lineage>
        <taxon>Bacteria</taxon>
        <taxon>Pseudomonadati</taxon>
        <taxon>Pseudomonadota</taxon>
        <taxon>Gammaproteobacteria</taxon>
        <taxon>Lysobacterales</taxon>
        <taxon>Lysobacteraceae</taxon>
        <taxon>Lysobacter</taxon>
    </lineage>
</organism>
<proteinExistence type="predicted"/>